<evidence type="ECO:0000259" key="2">
    <source>
        <dbReference type="PROSITE" id="PS50157"/>
    </source>
</evidence>
<organism evidence="3 4">
    <name type="scientific">Patella caerulea</name>
    <name type="common">Rayed Mediterranean limpet</name>
    <dbReference type="NCBI Taxonomy" id="87958"/>
    <lineage>
        <taxon>Eukaryota</taxon>
        <taxon>Metazoa</taxon>
        <taxon>Spiralia</taxon>
        <taxon>Lophotrochozoa</taxon>
        <taxon>Mollusca</taxon>
        <taxon>Gastropoda</taxon>
        <taxon>Patellogastropoda</taxon>
        <taxon>Patelloidea</taxon>
        <taxon>Patellidae</taxon>
        <taxon>Patella</taxon>
    </lineage>
</organism>
<dbReference type="InterPro" id="IPR013087">
    <property type="entry name" value="Znf_C2H2_type"/>
</dbReference>
<proteinExistence type="predicted"/>
<gene>
    <name evidence="3" type="ORF">SNE40_009084</name>
</gene>
<dbReference type="Gene3D" id="3.30.160.60">
    <property type="entry name" value="Classic Zinc Finger"/>
    <property type="match status" value="1"/>
</dbReference>
<accession>A0AAN8JR93</accession>
<name>A0AAN8JR93_PATCE</name>
<evidence type="ECO:0000313" key="4">
    <source>
        <dbReference type="Proteomes" id="UP001347796"/>
    </source>
</evidence>
<keyword evidence="1" id="KW-0863">Zinc-finger</keyword>
<dbReference type="SMART" id="SM00355">
    <property type="entry name" value="ZnF_C2H2"/>
    <property type="match status" value="4"/>
</dbReference>
<comment type="caution">
    <text evidence="3">The sequence shown here is derived from an EMBL/GenBank/DDBJ whole genome shotgun (WGS) entry which is preliminary data.</text>
</comment>
<sequence>MNIAGEMDKIWYLPPPTEDVHGDFGPYSVKELKAARKDLIKFVHESNGAVFQRVKAKCGILADGRRKISGLDMGNVPVDLEGAVSADDLNGSGSDVGGDVRTQGVKRKAEIPGSTQTNKKQAVDKKIIAYTCDLCDFTTEIYDEVDKHLQQKNHFSASMCHSSKENSVLKPKTLLKPLVVTNRSARFNNVIPTCPKCFAVYENINICNLHYQNTHEDNSDIYALSTVEETLWPKISNNNQCLKCGKNFAKTKSLHDHWRSAKHFPLREPKSNEIRIMICPHCERLFYDFFSCKEHIRHVHVDEIGSHAYSMKVLFLEKPTTSCHLLPSSPATTKNLVNKEIKMLTEMRKAAKKTPNSKHTVKAIRENIKLYKHYRKNC</sequence>
<dbReference type="Pfam" id="PF12756">
    <property type="entry name" value="zf-C2H2_2"/>
    <property type="match status" value="1"/>
</dbReference>
<dbReference type="GO" id="GO:0008270">
    <property type="term" value="F:zinc ion binding"/>
    <property type="evidence" value="ECO:0007669"/>
    <property type="project" value="UniProtKB-KW"/>
</dbReference>
<dbReference type="EMBL" id="JAZGQO010000007">
    <property type="protein sequence ID" value="KAK6181161.1"/>
    <property type="molecule type" value="Genomic_DNA"/>
</dbReference>
<dbReference type="PROSITE" id="PS50157">
    <property type="entry name" value="ZINC_FINGER_C2H2_2"/>
    <property type="match status" value="1"/>
</dbReference>
<dbReference type="PROSITE" id="PS00028">
    <property type="entry name" value="ZINC_FINGER_C2H2_1"/>
    <property type="match status" value="2"/>
</dbReference>
<feature type="domain" description="C2H2-type" evidence="2">
    <location>
        <begin position="239"/>
        <end position="268"/>
    </location>
</feature>
<keyword evidence="1" id="KW-0479">Metal-binding</keyword>
<evidence type="ECO:0000256" key="1">
    <source>
        <dbReference type="PROSITE-ProRule" id="PRU00042"/>
    </source>
</evidence>
<evidence type="ECO:0000313" key="3">
    <source>
        <dbReference type="EMBL" id="KAK6181161.1"/>
    </source>
</evidence>
<keyword evidence="1" id="KW-0862">Zinc</keyword>
<reference evidence="3 4" key="1">
    <citation type="submission" date="2024-01" db="EMBL/GenBank/DDBJ databases">
        <title>The genome of the rayed Mediterranean limpet Patella caerulea (Linnaeus, 1758).</title>
        <authorList>
            <person name="Anh-Thu Weber A."/>
            <person name="Halstead-Nussloch G."/>
        </authorList>
    </citation>
    <scope>NUCLEOTIDE SEQUENCE [LARGE SCALE GENOMIC DNA]</scope>
    <source>
        <strain evidence="3">AATW-2023a</strain>
        <tissue evidence="3">Whole specimen</tissue>
    </source>
</reference>
<dbReference type="Proteomes" id="UP001347796">
    <property type="component" value="Unassembled WGS sequence"/>
</dbReference>
<dbReference type="InterPro" id="IPR041661">
    <property type="entry name" value="ZN622/Rei1/Reh1_Znf-C2H2"/>
</dbReference>
<keyword evidence="4" id="KW-1185">Reference proteome</keyword>
<protein>
    <recommendedName>
        <fullName evidence="2">C2H2-type domain-containing protein</fullName>
    </recommendedName>
</protein>
<dbReference type="AlphaFoldDB" id="A0AAN8JR93"/>